<accession>A0A3N5CRC6</accession>
<dbReference type="AlphaFoldDB" id="A0A3N5CRC6"/>
<comment type="caution">
    <text evidence="1">The sequence shown here is derived from an EMBL/GenBank/DDBJ whole genome shotgun (WGS) entry which is preliminary data.</text>
</comment>
<keyword evidence="2" id="KW-1185">Reference proteome</keyword>
<gene>
    <name evidence="1" type="ORF">EG799_08370</name>
</gene>
<sequence>MLAGYDGQRIAIDTLGTEGAAGSLYCTVEARLFDTGPNPRAPRSGTITLRRANDVPGASERELRWTVRSSEFEEPMERAGRGEPA</sequence>
<dbReference type="Proteomes" id="UP000275232">
    <property type="component" value="Unassembled WGS sequence"/>
</dbReference>
<dbReference type="EMBL" id="RPFZ01000001">
    <property type="protein sequence ID" value="RPF71634.1"/>
    <property type="molecule type" value="Genomic_DNA"/>
</dbReference>
<proteinExistence type="predicted"/>
<name>A0A3N5CRC6_9SPHN</name>
<reference evidence="1 2" key="1">
    <citation type="submission" date="2018-11" db="EMBL/GenBank/DDBJ databases">
        <title>Erythrobacter spongiae sp. nov., isolated from a marine sponge.</title>
        <authorList>
            <person name="Zhuang L."/>
            <person name="Luo L."/>
        </authorList>
    </citation>
    <scope>NUCLEOTIDE SEQUENCE [LARGE SCALE GENOMIC DNA]</scope>
    <source>
        <strain evidence="1 2">HN-E23</strain>
    </source>
</reference>
<evidence type="ECO:0000313" key="1">
    <source>
        <dbReference type="EMBL" id="RPF71634.1"/>
    </source>
</evidence>
<organism evidence="1 2">
    <name type="scientific">Aurantiacibacter spongiae</name>
    <dbReference type="NCBI Taxonomy" id="2488860"/>
    <lineage>
        <taxon>Bacteria</taxon>
        <taxon>Pseudomonadati</taxon>
        <taxon>Pseudomonadota</taxon>
        <taxon>Alphaproteobacteria</taxon>
        <taxon>Sphingomonadales</taxon>
        <taxon>Erythrobacteraceae</taxon>
        <taxon>Aurantiacibacter</taxon>
    </lineage>
</organism>
<protein>
    <submittedName>
        <fullName evidence="1">Uncharacterized protein</fullName>
    </submittedName>
</protein>
<evidence type="ECO:0000313" key="2">
    <source>
        <dbReference type="Proteomes" id="UP000275232"/>
    </source>
</evidence>